<comment type="caution">
    <text evidence="2">The sequence shown here is derived from an EMBL/GenBank/DDBJ whole genome shotgun (WGS) entry which is preliminary data.</text>
</comment>
<dbReference type="EMBL" id="JWIZ01000068">
    <property type="protein sequence ID" value="KMK50802.1"/>
    <property type="molecule type" value="Genomic_DNA"/>
</dbReference>
<evidence type="ECO:0000313" key="3">
    <source>
        <dbReference type="Proteomes" id="UP000036270"/>
    </source>
</evidence>
<dbReference type="PATRIC" id="fig|67855.3.peg.2076"/>
<dbReference type="STRING" id="67855.RO21_09835"/>
<feature type="region of interest" description="Disordered" evidence="1">
    <location>
        <begin position="246"/>
        <end position="280"/>
    </location>
</feature>
<keyword evidence="3" id="KW-1185">Reference proteome</keyword>
<accession>A0A0J5S1V1</accession>
<gene>
    <name evidence="2" type="ORF">RO21_09835</name>
</gene>
<reference evidence="2 3" key="1">
    <citation type="submission" date="2014-12" db="EMBL/GenBank/DDBJ databases">
        <title>Reclassification of Actinobacillus muris as Muribacter muris.</title>
        <authorList>
            <person name="Christensen H."/>
            <person name="Nicklas W."/>
            <person name="Bisgaard M."/>
        </authorList>
    </citation>
    <scope>NUCLEOTIDE SEQUENCE [LARGE SCALE GENOMIC DNA]</scope>
    <source>
        <strain evidence="2 3">Ackerman80-443D</strain>
    </source>
</reference>
<protein>
    <submittedName>
        <fullName evidence="2">Phage protein</fullName>
    </submittedName>
</protein>
<dbReference type="AlphaFoldDB" id="A0A0J5S1V1"/>
<name>A0A0J5S1V1_9PAST</name>
<evidence type="ECO:0000256" key="1">
    <source>
        <dbReference type="SAM" id="MobiDB-lite"/>
    </source>
</evidence>
<dbReference type="Proteomes" id="UP000036270">
    <property type="component" value="Unassembled WGS sequence"/>
</dbReference>
<organism evidence="2 3">
    <name type="scientific">Muribacter muris</name>
    <dbReference type="NCBI Taxonomy" id="67855"/>
    <lineage>
        <taxon>Bacteria</taxon>
        <taxon>Pseudomonadati</taxon>
        <taxon>Pseudomonadota</taxon>
        <taxon>Gammaproteobacteria</taxon>
        <taxon>Pasteurellales</taxon>
        <taxon>Pasteurellaceae</taxon>
        <taxon>Muribacter</taxon>
    </lineage>
</organism>
<evidence type="ECO:0000313" key="2">
    <source>
        <dbReference type="EMBL" id="KMK50802.1"/>
    </source>
</evidence>
<proteinExistence type="predicted"/>
<feature type="non-terminal residue" evidence="2">
    <location>
        <position position="1"/>
    </location>
</feature>
<dbReference type="SUPFAM" id="SSF69255">
    <property type="entry name" value="gp5 N-terminal domain-like"/>
    <property type="match status" value="1"/>
</dbReference>
<sequence>YHLARYAKIVSITDPSQSGDIADPFRPKYAVDVQLLDENNQDDKSVPVFPAVPLPVTSTASQGGDFAFPEIGTIVEIGFINGRSDKPVIRNFYPQGKTLPQVGIGEILRQQRPEVFERVDASGNMHKETDQTIREKSFNREITTDTEIKTVGQSTKHIDADSSTTVGGNKRTQVLGNIDEITASNKITGVGGDLQERVKGVISLLSQTKAEMLAPKSHVGTEGQNIFRILETTVQILADLANEVANHTHRGGSPPDQKSAFQRYKSQASSEKSKLTPIIV</sequence>
<dbReference type="SUPFAM" id="SSF69349">
    <property type="entry name" value="Phage fibre proteins"/>
    <property type="match status" value="1"/>
</dbReference>